<gene>
    <name evidence="2" type="ORF">Pfra01_001053600</name>
</gene>
<accession>A0A9W6XFM3</accession>
<dbReference type="OrthoDB" id="96320at2759"/>
<reference evidence="2" key="1">
    <citation type="submission" date="2023-04" db="EMBL/GenBank/DDBJ databases">
        <title>Phytophthora fragariaefolia NBRC 109709.</title>
        <authorList>
            <person name="Ichikawa N."/>
            <person name="Sato H."/>
            <person name="Tonouchi N."/>
        </authorList>
    </citation>
    <scope>NUCLEOTIDE SEQUENCE</scope>
    <source>
        <strain evidence="2">NBRC 109709</strain>
    </source>
</reference>
<dbReference type="EMBL" id="BSXT01001020">
    <property type="protein sequence ID" value="GMF37519.1"/>
    <property type="molecule type" value="Genomic_DNA"/>
</dbReference>
<keyword evidence="3" id="KW-1185">Reference proteome</keyword>
<feature type="region of interest" description="Disordered" evidence="1">
    <location>
        <begin position="1"/>
        <end position="66"/>
    </location>
</feature>
<dbReference type="Proteomes" id="UP001165121">
    <property type="component" value="Unassembled WGS sequence"/>
</dbReference>
<proteinExistence type="predicted"/>
<comment type="caution">
    <text evidence="2">The sequence shown here is derived from an EMBL/GenBank/DDBJ whole genome shotgun (WGS) entry which is preliminary data.</text>
</comment>
<feature type="compositionally biased region" description="Basic and acidic residues" evidence="1">
    <location>
        <begin position="48"/>
        <end position="66"/>
    </location>
</feature>
<name>A0A9W6XFM3_9STRA</name>
<evidence type="ECO:0000313" key="2">
    <source>
        <dbReference type="EMBL" id="GMF37519.1"/>
    </source>
</evidence>
<evidence type="ECO:0000256" key="1">
    <source>
        <dbReference type="SAM" id="MobiDB-lite"/>
    </source>
</evidence>
<organism evidence="2 3">
    <name type="scientific">Phytophthora fragariaefolia</name>
    <dbReference type="NCBI Taxonomy" id="1490495"/>
    <lineage>
        <taxon>Eukaryota</taxon>
        <taxon>Sar</taxon>
        <taxon>Stramenopiles</taxon>
        <taxon>Oomycota</taxon>
        <taxon>Peronosporomycetes</taxon>
        <taxon>Peronosporales</taxon>
        <taxon>Peronosporaceae</taxon>
        <taxon>Phytophthora</taxon>
    </lineage>
</organism>
<dbReference type="AlphaFoldDB" id="A0A9W6XFM3"/>
<evidence type="ECO:0000313" key="3">
    <source>
        <dbReference type="Proteomes" id="UP001165121"/>
    </source>
</evidence>
<sequence length="66" mass="7096">MTPGKGTLPFSDEDEPMDTVVNAVNADTTDKAQAAGKEPDSDVDMEEQSGKDSNQEIAETTRRHAD</sequence>
<protein>
    <submittedName>
        <fullName evidence="2">Unnamed protein product</fullName>
    </submittedName>
</protein>